<feature type="domain" description="AtuA-like ferredoxin-fold" evidence="1">
    <location>
        <begin position="6"/>
        <end position="102"/>
    </location>
</feature>
<dbReference type="RefSeq" id="WP_344751479.1">
    <property type="nucleotide sequence ID" value="NZ_BAABBW010000001.1"/>
</dbReference>
<evidence type="ECO:0000259" key="1">
    <source>
        <dbReference type="Pfam" id="PF23544"/>
    </source>
</evidence>
<keyword evidence="3" id="KW-1185">Reference proteome</keyword>
<name>A0ABP7ZQP3_9MICO</name>
<reference evidence="3" key="1">
    <citation type="journal article" date="2019" name="Int. J. Syst. Evol. Microbiol.">
        <title>The Global Catalogue of Microorganisms (GCM) 10K type strain sequencing project: providing services to taxonomists for standard genome sequencing and annotation.</title>
        <authorList>
            <consortium name="The Broad Institute Genomics Platform"/>
            <consortium name="The Broad Institute Genome Sequencing Center for Infectious Disease"/>
            <person name="Wu L."/>
            <person name="Ma J."/>
        </authorList>
    </citation>
    <scope>NUCLEOTIDE SEQUENCE [LARGE SCALE GENOMIC DNA]</scope>
    <source>
        <strain evidence="3">JCM 17591</strain>
    </source>
</reference>
<accession>A0ABP7ZQP3</accession>
<dbReference type="Proteomes" id="UP001501079">
    <property type="component" value="Unassembled WGS sequence"/>
</dbReference>
<dbReference type="InterPro" id="IPR056362">
    <property type="entry name" value="AtuA-like_ferredoxin_dom"/>
</dbReference>
<organism evidence="2 3">
    <name type="scientific">Gryllotalpicola koreensis</name>
    <dbReference type="NCBI Taxonomy" id="993086"/>
    <lineage>
        <taxon>Bacteria</taxon>
        <taxon>Bacillati</taxon>
        <taxon>Actinomycetota</taxon>
        <taxon>Actinomycetes</taxon>
        <taxon>Micrococcales</taxon>
        <taxon>Microbacteriaceae</taxon>
        <taxon>Gryllotalpicola</taxon>
    </lineage>
</organism>
<protein>
    <recommendedName>
        <fullName evidence="1">AtuA-like ferredoxin-fold domain-containing protein</fullName>
    </recommendedName>
</protein>
<dbReference type="Pfam" id="PF23544">
    <property type="entry name" value="AtuA_ferredoxin"/>
    <property type="match status" value="1"/>
</dbReference>
<comment type="caution">
    <text evidence="2">The sequence shown here is derived from an EMBL/GenBank/DDBJ whole genome shotgun (WGS) entry which is preliminary data.</text>
</comment>
<evidence type="ECO:0000313" key="3">
    <source>
        <dbReference type="Proteomes" id="UP001501079"/>
    </source>
</evidence>
<proteinExistence type="predicted"/>
<dbReference type="EMBL" id="BAABBW010000001">
    <property type="protein sequence ID" value="GAA4168123.1"/>
    <property type="molecule type" value="Genomic_DNA"/>
</dbReference>
<gene>
    <name evidence="2" type="ORF">GCM10022287_02780</name>
</gene>
<sequence length="120" mass="12600">MIAPLRLGDFCVARAGDKGDSSILMLAPTDPARLPDVVASVTPEVIAGHFNLDVSHVRLHPSPGLGALTIMLRGRLGGGVTRSGWAEPHGKTLSAHLLDLKLSGEPADGRIPKETSHDLE</sequence>
<evidence type="ECO:0000313" key="2">
    <source>
        <dbReference type="EMBL" id="GAA4168123.1"/>
    </source>
</evidence>